<dbReference type="EMBL" id="CAUYUJ010014002">
    <property type="protein sequence ID" value="CAK0837058.1"/>
    <property type="molecule type" value="Genomic_DNA"/>
</dbReference>
<accession>A0ABN9SWX1</accession>
<keyword evidence="1" id="KW-0175">Coiled coil</keyword>
<name>A0ABN9SWX1_9DINO</name>
<reference evidence="2" key="1">
    <citation type="submission" date="2023-10" db="EMBL/GenBank/DDBJ databases">
        <authorList>
            <person name="Chen Y."/>
            <person name="Shah S."/>
            <person name="Dougan E. K."/>
            <person name="Thang M."/>
            <person name="Chan C."/>
        </authorList>
    </citation>
    <scope>NUCLEOTIDE SEQUENCE [LARGE SCALE GENOMIC DNA]</scope>
</reference>
<sequence length="173" mass="20523">MGFPEYGSNAYNKKIIRNRGYKEKAKQEKYSKKPVVKFLVDTHLKFTQTKLDAKTRKCNKLMRDLQTANSTIKQMEAAGKKKDKRITELEEKNTEYEEWGYLLKNECQETKKERNKLERQKQNIESEHINFVDKHGRLMATFADRVSPKFLKTICKWEQKPPKRLPWCAVGMC</sequence>
<protein>
    <submittedName>
        <fullName evidence="2">Uncharacterized protein</fullName>
    </submittedName>
</protein>
<comment type="caution">
    <text evidence="2">The sequence shown here is derived from an EMBL/GenBank/DDBJ whole genome shotgun (WGS) entry which is preliminary data.</text>
</comment>
<gene>
    <name evidence="2" type="ORF">PCOR1329_LOCUS33352</name>
</gene>
<evidence type="ECO:0000313" key="2">
    <source>
        <dbReference type="EMBL" id="CAK0837058.1"/>
    </source>
</evidence>
<dbReference type="Proteomes" id="UP001189429">
    <property type="component" value="Unassembled WGS sequence"/>
</dbReference>
<evidence type="ECO:0000256" key="1">
    <source>
        <dbReference type="SAM" id="Coils"/>
    </source>
</evidence>
<keyword evidence="3" id="KW-1185">Reference proteome</keyword>
<organism evidence="2 3">
    <name type="scientific">Prorocentrum cordatum</name>
    <dbReference type="NCBI Taxonomy" id="2364126"/>
    <lineage>
        <taxon>Eukaryota</taxon>
        <taxon>Sar</taxon>
        <taxon>Alveolata</taxon>
        <taxon>Dinophyceae</taxon>
        <taxon>Prorocentrales</taxon>
        <taxon>Prorocentraceae</taxon>
        <taxon>Prorocentrum</taxon>
    </lineage>
</organism>
<feature type="coiled-coil region" evidence="1">
    <location>
        <begin position="51"/>
        <end position="134"/>
    </location>
</feature>
<evidence type="ECO:0000313" key="3">
    <source>
        <dbReference type="Proteomes" id="UP001189429"/>
    </source>
</evidence>
<proteinExistence type="predicted"/>
<dbReference type="SUPFAM" id="SSF57997">
    <property type="entry name" value="Tropomyosin"/>
    <property type="match status" value="1"/>
</dbReference>